<sequence>MPTPPLPVLHALLTALGIPVLPPALNCIPPTLLLLILETLLGHRLALSPHLRNPATHDDELELTKCVLGVLADDVLALDLAVVDPGRVCDGSEVDIAVVVMALAVVARRRGVPLRLPTPIDSDDEGEVEKSMLDDDEAAGLHLPPLTPLMPAVLDKYVTPPSGNTALPAIDLVAAHEHRPDSHLGQTPSASAVAYACDGSRNWPAVDGAPPPHSSPPGPNGSGTSLGLLTADEYATLDPLSPPIPSLPSTPVNQTAQAPLPQTPSSGRRRTVLQQLIDEFGLEPV</sequence>
<evidence type="ECO:0000313" key="3">
    <source>
        <dbReference type="Proteomes" id="UP000279236"/>
    </source>
</evidence>
<feature type="region of interest" description="Disordered" evidence="1">
    <location>
        <begin position="204"/>
        <end position="269"/>
    </location>
</feature>
<reference evidence="2 3" key="1">
    <citation type="submission" date="2018-11" db="EMBL/GenBank/DDBJ databases">
        <title>Genome sequence of Apiotrichum porosum DSM 27194.</title>
        <authorList>
            <person name="Aliyu H."/>
            <person name="Gorte O."/>
            <person name="Ochsenreither K."/>
        </authorList>
    </citation>
    <scope>NUCLEOTIDE SEQUENCE [LARGE SCALE GENOMIC DNA]</scope>
    <source>
        <strain evidence="2 3">DSM 27194</strain>
    </source>
</reference>
<gene>
    <name evidence="2" type="ORF">EHS24_008196</name>
</gene>
<protein>
    <recommendedName>
        <fullName evidence="4">DUF5745 domain-containing protein</fullName>
    </recommendedName>
</protein>
<dbReference type="GeneID" id="39592739"/>
<keyword evidence="3" id="KW-1185">Reference proteome</keyword>
<comment type="caution">
    <text evidence="2">The sequence shown here is derived from an EMBL/GenBank/DDBJ whole genome shotgun (WGS) entry which is preliminary data.</text>
</comment>
<dbReference type="RefSeq" id="XP_028476449.1">
    <property type="nucleotide sequence ID" value="XM_028623516.1"/>
</dbReference>
<dbReference type="AlphaFoldDB" id="A0A427XT28"/>
<organism evidence="2 3">
    <name type="scientific">Apiotrichum porosum</name>
    <dbReference type="NCBI Taxonomy" id="105984"/>
    <lineage>
        <taxon>Eukaryota</taxon>
        <taxon>Fungi</taxon>
        <taxon>Dikarya</taxon>
        <taxon>Basidiomycota</taxon>
        <taxon>Agaricomycotina</taxon>
        <taxon>Tremellomycetes</taxon>
        <taxon>Trichosporonales</taxon>
        <taxon>Trichosporonaceae</taxon>
        <taxon>Apiotrichum</taxon>
    </lineage>
</organism>
<name>A0A427XT28_9TREE</name>
<feature type="compositionally biased region" description="Pro residues" evidence="1">
    <location>
        <begin position="209"/>
        <end position="219"/>
    </location>
</feature>
<evidence type="ECO:0000256" key="1">
    <source>
        <dbReference type="SAM" id="MobiDB-lite"/>
    </source>
</evidence>
<dbReference type="EMBL" id="RSCE01000006">
    <property type="protein sequence ID" value="RSH81994.1"/>
    <property type="molecule type" value="Genomic_DNA"/>
</dbReference>
<proteinExistence type="predicted"/>
<evidence type="ECO:0008006" key="4">
    <source>
        <dbReference type="Google" id="ProtNLM"/>
    </source>
</evidence>
<dbReference type="Proteomes" id="UP000279236">
    <property type="component" value="Unassembled WGS sequence"/>
</dbReference>
<accession>A0A427XT28</accession>
<evidence type="ECO:0000313" key="2">
    <source>
        <dbReference type="EMBL" id="RSH81994.1"/>
    </source>
</evidence>